<accession>A0A3M8KUN4</accession>
<feature type="domain" description="N-acetyltransferase" evidence="2">
    <location>
        <begin position="15"/>
        <end position="102"/>
    </location>
</feature>
<dbReference type="PANTHER" id="PTHR31435:SF10">
    <property type="entry name" value="BSR4717 PROTEIN"/>
    <property type="match status" value="1"/>
</dbReference>
<dbReference type="PROSITE" id="PS51186">
    <property type="entry name" value="GNAT"/>
    <property type="match status" value="1"/>
</dbReference>
<dbReference type="Pfam" id="PF14542">
    <property type="entry name" value="Acetyltransf_CG"/>
    <property type="match status" value="1"/>
</dbReference>
<dbReference type="InterPro" id="IPR031165">
    <property type="entry name" value="GNAT_YJDJ"/>
</dbReference>
<dbReference type="RefSeq" id="WP_123046737.1">
    <property type="nucleotide sequence ID" value="NZ_RDSR01000027.1"/>
</dbReference>
<gene>
    <name evidence="3" type="ORF">EEJ31_13125</name>
</gene>
<dbReference type="OrthoDB" id="5405911at2"/>
<dbReference type="InterPro" id="IPR045057">
    <property type="entry name" value="Gcn5-rel_NAT"/>
</dbReference>
<comment type="caution">
    <text evidence="3">The sequence shown here is derived from an EMBL/GenBank/DDBJ whole genome shotgun (WGS) entry which is preliminary data.</text>
</comment>
<dbReference type="PROSITE" id="PS51729">
    <property type="entry name" value="GNAT_YJDJ"/>
    <property type="match status" value="1"/>
</dbReference>
<dbReference type="GO" id="GO:0016747">
    <property type="term" value="F:acyltransferase activity, transferring groups other than amino-acyl groups"/>
    <property type="evidence" value="ECO:0007669"/>
    <property type="project" value="InterPro"/>
</dbReference>
<evidence type="ECO:0000259" key="1">
    <source>
        <dbReference type="PROSITE" id="PS51186"/>
    </source>
</evidence>
<evidence type="ECO:0000259" key="2">
    <source>
        <dbReference type="PROSITE" id="PS51729"/>
    </source>
</evidence>
<protein>
    <submittedName>
        <fullName evidence="3">N-acetyltransferase</fullName>
    </submittedName>
</protein>
<dbReference type="EMBL" id="RDSR01000027">
    <property type="protein sequence ID" value="RNE56775.1"/>
    <property type="molecule type" value="Genomic_DNA"/>
</dbReference>
<dbReference type="InterPro" id="IPR000182">
    <property type="entry name" value="GNAT_dom"/>
</dbReference>
<proteinExistence type="predicted"/>
<sequence>MPAEPTIDRSRVEVQHEPALSRYTVWLDDRNVGLLDYVTTGREIRFTHSEVDPAERGQGLASILTEFALDDVRARTDLPVVPACPYVDDWIDAHAEYQDLLTRGR</sequence>
<dbReference type="InterPro" id="IPR016181">
    <property type="entry name" value="Acyl_CoA_acyltransferase"/>
</dbReference>
<name>A0A3M8KUN4_9MICO</name>
<organism evidence="3 4">
    <name type="scientific">Cryobacterium tepidiphilum</name>
    <dbReference type="NCBI Taxonomy" id="2486026"/>
    <lineage>
        <taxon>Bacteria</taxon>
        <taxon>Bacillati</taxon>
        <taxon>Actinomycetota</taxon>
        <taxon>Actinomycetes</taxon>
        <taxon>Micrococcales</taxon>
        <taxon>Microbacteriaceae</taxon>
        <taxon>Cryobacterium</taxon>
    </lineage>
</organism>
<evidence type="ECO:0000313" key="3">
    <source>
        <dbReference type="EMBL" id="RNE56775.1"/>
    </source>
</evidence>
<feature type="domain" description="N-acetyltransferase" evidence="1">
    <location>
        <begin position="1"/>
        <end position="105"/>
    </location>
</feature>
<dbReference type="PANTHER" id="PTHR31435">
    <property type="entry name" value="PROTEIN NATD1"/>
    <property type="match status" value="1"/>
</dbReference>
<dbReference type="Gene3D" id="3.40.630.30">
    <property type="match status" value="1"/>
</dbReference>
<keyword evidence="3" id="KW-0808">Transferase</keyword>
<dbReference type="Proteomes" id="UP000279859">
    <property type="component" value="Unassembled WGS sequence"/>
</dbReference>
<reference evidence="3 4" key="1">
    <citation type="submission" date="2018-11" db="EMBL/GenBank/DDBJ databases">
        <title>Cryobacterium sp. nov., isolated from rhizosphere soil of lettuce.</title>
        <authorList>
            <person name="Wang Y."/>
        </authorList>
    </citation>
    <scope>NUCLEOTIDE SEQUENCE [LARGE SCALE GENOMIC DNA]</scope>
    <source>
        <strain evidence="3 4">NEAU-85</strain>
    </source>
</reference>
<keyword evidence="4" id="KW-1185">Reference proteome</keyword>
<dbReference type="SUPFAM" id="SSF55729">
    <property type="entry name" value="Acyl-CoA N-acyltransferases (Nat)"/>
    <property type="match status" value="1"/>
</dbReference>
<dbReference type="AlphaFoldDB" id="A0A3M8KUN4"/>
<dbReference type="CDD" id="cd04301">
    <property type="entry name" value="NAT_SF"/>
    <property type="match status" value="1"/>
</dbReference>
<evidence type="ECO:0000313" key="4">
    <source>
        <dbReference type="Proteomes" id="UP000279859"/>
    </source>
</evidence>